<dbReference type="InterPro" id="IPR007502">
    <property type="entry name" value="Helicase-assoc_dom"/>
</dbReference>
<dbReference type="Gene3D" id="1.20.120.1080">
    <property type="match status" value="1"/>
</dbReference>
<evidence type="ECO:0000256" key="5">
    <source>
        <dbReference type="SAM" id="MobiDB-lite"/>
    </source>
</evidence>
<dbReference type="InterPro" id="IPR011545">
    <property type="entry name" value="DEAD/DEAH_box_helicase_dom"/>
</dbReference>
<evidence type="ECO:0000259" key="6">
    <source>
        <dbReference type="PROSITE" id="PS51192"/>
    </source>
</evidence>
<sequence length="1141" mass="126724">MSAIKGGGRATISSKIEDEIISLLYDVRDRNNPLLSKEVVSDPDAPTNSFNDLSDHDKKKERKRFLKKLLKCHNQLQLSNRLNRRAIDGEATISTPSSVISPSASTPAVQTHEQNKGKVRIDIVEAIFKKEDTKKKTKKSSKSSSSSKPSRKKSWIDGSTRKTIVLPRSTSVKDLLKQCKAKLNMKKPTRVFFVDGNSKLEMDLIHDLSGLQDGDVVYATSDAKKKKDAPEGGNNKQEQSTDDKSEAVVVQEDPLVAVKKAYRNRTRNIRSTKHIPSNERLLPFQSFLQKLEPLSEPRTKLPAAAYREEILSSLDKSRVLIVCGATGCGKSTQVPQFILEGMKAMDSNEINIIVTQPRRVAATSLAKRVADERNQPYPGKNGSEIGYNVRLDKAVCKDTKLVFCTVGVLLRMMIATPKPDEKDNAVPLLNVSHVIIDEVHERDLTTDFALTILRPLLAINNRISVILMSATASSSLFMNFFRNRKVGIEPIVLDIPGRTFPVKTLWLDEVENLISSQLDGWSNEDGQRAIVHSHDKVGMSSRAKDRIDNDFVAKILKHIAQKQWDEDLHKSRDDKKESGAILIFLPGKGEIEALQRTLVKDPQLGNKSKCSIIHLHSSLSPSQQWRAFQAVKYGTVKIVLSTNVAETSITIPDISVVIDTGRVKEVRYNPSTRIKELVTVWTSQASGRQRAGRAGRVRPGICYKLYSEDFSQRMMLAQTSPEIVRTPLEDIVLQVCLLEEHKSTRGASPMMFLSNAPEPPPEINLKESCDHLLEIGALTHTPLEESIDTYRLTSLGYHLSHLPMDAKVGKVLIVGCILQCLEPALTIAAVLSSSKSCWLSFIPGVDRSSKKAREVQETLVRRGFGGELLGKGSVKGDLIAAIAAYNEWIISCQPSESPSNADRARHQFANDHALNHKALNEIKGLRSQFKNALETAGLLHSRNESNLNADDALLTSCCLVAGLYPNIATLARPSRERRIRFGFLISKNGDSCRASSSSFQNERIRNASESGKDAYAVYHGKHLSLGVSKGDERRKQDPFLSDVNFVSRFAILLFGGNIEVKKNYLVVDDWLKFKVADDKEEMSLEKVSDKGQVNAILISELRKELDTVFIKHIVQGQAKSGGELKDCKRVIDTVRSLLTSG</sequence>
<keyword evidence="1" id="KW-0547">Nucleotide-binding</keyword>
<dbReference type="CDD" id="cd17917">
    <property type="entry name" value="DEXHc_RHA-like"/>
    <property type="match status" value="1"/>
</dbReference>
<evidence type="ECO:0000256" key="3">
    <source>
        <dbReference type="ARBA" id="ARBA00022806"/>
    </source>
</evidence>
<keyword evidence="3" id="KW-0347">Helicase</keyword>
<name>A0A7S3PTS6_9STRA</name>
<dbReference type="InterPro" id="IPR027417">
    <property type="entry name" value="P-loop_NTPase"/>
</dbReference>
<feature type="compositionally biased region" description="Low complexity" evidence="5">
    <location>
        <begin position="94"/>
        <end position="109"/>
    </location>
</feature>
<reference evidence="8" key="1">
    <citation type="submission" date="2021-01" db="EMBL/GenBank/DDBJ databases">
        <authorList>
            <person name="Corre E."/>
            <person name="Pelletier E."/>
            <person name="Niang G."/>
            <person name="Scheremetjew M."/>
            <person name="Finn R."/>
            <person name="Kale V."/>
            <person name="Holt S."/>
            <person name="Cochrane G."/>
            <person name="Meng A."/>
            <person name="Brown T."/>
            <person name="Cohen L."/>
        </authorList>
    </citation>
    <scope>NUCLEOTIDE SEQUENCE</scope>
    <source>
        <strain evidence="8">MM31A-1</strain>
    </source>
</reference>
<dbReference type="PANTHER" id="PTHR18934:SF119">
    <property type="entry name" value="ATP-DEPENDENT RNA HELICASE A"/>
    <property type="match status" value="1"/>
</dbReference>
<dbReference type="CDD" id="cd18791">
    <property type="entry name" value="SF2_C_RHA"/>
    <property type="match status" value="1"/>
</dbReference>
<dbReference type="GO" id="GO:0016787">
    <property type="term" value="F:hydrolase activity"/>
    <property type="evidence" value="ECO:0007669"/>
    <property type="project" value="UniProtKB-KW"/>
</dbReference>
<proteinExistence type="predicted"/>
<feature type="domain" description="Helicase C-terminal" evidence="7">
    <location>
        <begin position="563"/>
        <end position="739"/>
    </location>
</feature>
<protein>
    <recommendedName>
        <fullName evidence="9">RNA helicase</fullName>
    </recommendedName>
</protein>
<dbReference type="EMBL" id="HBIO01000378">
    <property type="protein sequence ID" value="CAE0455432.1"/>
    <property type="molecule type" value="Transcribed_RNA"/>
</dbReference>
<dbReference type="GO" id="GO:0004386">
    <property type="term" value="F:helicase activity"/>
    <property type="evidence" value="ECO:0007669"/>
    <property type="project" value="UniProtKB-KW"/>
</dbReference>
<evidence type="ECO:0000256" key="4">
    <source>
        <dbReference type="ARBA" id="ARBA00022840"/>
    </source>
</evidence>
<evidence type="ECO:0000259" key="7">
    <source>
        <dbReference type="PROSITE" id="PS51194"/>
    </source>
</evidence>
<dbReference type="GO" id="GO:0005524">
    <property type="term" value="F:ATP binding"/>
    <property type="evidence" value="ECO:0007669"/>
    <property type="project" value="UniProtKB-KW"/>
</dbReference>
<dbReference type="PROSITE" id="PS51192">
    <property type="entry name" value="HELICASE_ATP_BIND_1"/>
    <property type="match status" value="1"/>
</dbReference>
<feature type="domain" description="Helicase ATP-binding" evidence="6">
    <location>
        <begin position="311"/>
        <end position="490"/>
    </location>
</feature>
<keyword evidence="4" id="KW-0067">ATP-binding</keyword>
<evidence type="ECO:0000256" key="2">
    <source>
        <dbReference type="ARBA" id="ARBA00022801"/>
    </source>
</evidence>
<dbReference type="SUPFAM" id="SSF52540">
    <property type="entry name" value="P-loop containing nucleoside triphosphate hydrolases"/>
    <property type="match status" value="1"/>
</dbReference>
<feature type="region of interest" description="Disordered" evidence="5">
    <location>
        <begin position="37"/>
        <end position="59"/>
    </location>
</feature>
<dbReference type="GO" id="GO:0003723">
    <property type="term" value="F:RNA binding"/>
    <property type="evidence" value="ECO:0007669"/>
    <property type="project" value="TreeGrafter"/>
</dbReference>
<dbReference type="PROSITE" id="PS00690">
    <property type="entry name" value="DEAH_ATP_HELICASE"/>
    <property type="match status" value="1"/>
</dbReference>
<dbReference type="InterPro" id="IPR002464">
    <property type="entry name" value="DNA/RNA_helicase_DEAH_CS"/>
</dbReference>
<keyword evidence="2" id="KW-0378">Hydrolase</keyword>
<accession>A0A7S3PTS6</accession>
<dbReference type="Pfam" id="PF21010">
    <property type="entry name" value="HA2_C"/>
    <property type="match status" value="1"/>
</dbReference>
<dbReference type="Pfam" id="PF00271">
    <property type="entry name" value="Helicase_C"/>
    <property type="match status" value="1"/>
</dbReference>
<evidence type="ECO:0008006" key="9">
    <source>
        <dbReference type="Google" id="ProtNLM"/>
    </source>
</evidence>
<feature type="region of interest" description="Disordered" evidence="5">
    <location>
        <begin position="132"/>
        <end position="160"/>
    </location>
</feature>
<gene>
    <name evidence="8" type="ORF">CDEB00056_LOCUS273</name>
</gene>
<dbReference type="SMART" id="SM00490">
    <property type="entry name" value="HELICc"/>
    <property type="match status" value="1"/>
</dbReference>
<feature type="region of interest" description="Disordered" evidence="5">
    <location>
        <begin position="94"/>
        <end position="116"/>
    </location>
</feature>
<dbReference type="Pfam" id="PF00270">
    <property type="entry name" value="DEAD"/>
    <property type="match status" value="1"/>
</dbReference>
<evidence type="ECO:0000256" key="1">
    <source>
        <dbReference type="ARBA" id="ARBA00022741"/>
    </source>
</evidence>
<feature type="region of interest" description="Disordered" evidence="5">
    <location>
        <begin position="222"/>
        <end position="247"/>
    </location>
</feature>
<dbReference type="SMART" id="SM00487">
    <property type="entry name" value="DEXDc"/>
    <property type="match status" value="1"/>
</dbReference>
<dbReference type="InterPro" id="IPR014001">
    <property type="entry name" value="Helicase_ATP-bd"/>
</dbReference>
<dbReference type="Gene3D" id="3.40.50.300">
    <property type="entry name" value="P-loop containing nucleotide triphosphate hydrolases"/>
    <property type="match status" value="2"/>
</dbReference>
<dbReference type="AlphaFoldDB" id="A0A7S3PTS6"/>
<dbReference type="PANTHER" id="PTHR18934">
    <property type="entry name" value="ATP-DEPENDENT RNA HELICASE"/>
    <property type="match status" value="1"/>
</dbReference>
<dbReference type="SMART" id="SM00847">
    <property type="entry name" value="HA2"/>
    <property type="match status" value="1"/>
</dbReference>
<evidence type="ECO:0000313" key="8">
    <source>
        <dbReference type="EMBL" id="CAE0455432.1"/>
    </source>
</evidence>
<organism evidence="8">
    <name type="scientific">Chaetoceros debilis</name>
    <dbReference type="NCBI Taxonomy" id="122233"/>
    <lineage>
        <taxon>Eukaryota</taxon>
        <taxon>Sar</taxon>
        <taxon>Stramenopiles</taxon>
        <taxon>Ochrophyta</taxon>
        <taxon>Bacillariophyta</taxon>
        <taxon>Coscinodiscophyceae</taxon>
        <taxon>Chaetocerotophycidae</taxon>
        <taxon>Chaetocerotales</taxon>
        <taxon>Chaetocerotaceae</taxon>
        <taxon>Chaetoceros</taxon>
    </lineage>
</organism>
<dbReference type="PROSITE" id="PS51194">
    <property type="entry name" value="HELICASE_CTER"/>
    <property type="match status" value="1"/>
</dbReference>
<dbReference type="InterPro" id="IPR001650">
    <property type="entry name" value="Helicase_C-like"/>
</dbReference>